<dbReference type="Proteomes" id="UP000199759">
    <property type="component" value="Unassembled WGS sequence"/>
</dbReference>
<name>A0A1G9RZM3_9PROT</name>
<gene>
    <name evidence="1" type="ORF">SAMN04488568_10858</name>
</gene>
<dbReference type="EMBL" id="FNHG01000008">
    <property type="protein sequence ID" value="SDM28691.1"/>
    <property type="molecule type" value="Genomic_DNA"/>
</dbReference>
<evidence type="ECO:0000313" key="1">
    <source>
        <dbReference type="EMBL" id="SDM28691.1"/>
    </source>
</evidence>
<proteinExistence type="predicted"/>
<organism evidence="1 2">
    <name type="scientific">Maricaulis salignorans</name>
    <dbReference type="NCBI Taxonomy" id="144026"/>
    <lineage>
        <taxon>Bacteria</taxon>
        <taxon>Pseudomonadati</taxon>
        <taxon>Pseudomonadota</taxon>
        <taxon>Alphaproteobacteria</taxon>
        <taxon>Maricaulales</taxon>
        <taxon>Maricaulaceae</taxon>
        <taxon>Maricaulis</taxon>
    </lineage>
</organism>
<dbReference type="STRING" id="144026.SAMN04488568_10858"/>
<accession>A0A1G9RZM3</accession>
<dbReference type="RefSeq" id="WP_143024087.1">
    <property type="nucleotide sequence ID" value="NZ_FNHG01000008.1"/>
</dbReference>
<evidence type="ECO:0008006" key="3">
    <source>
        <dbReference type="Google" id="ProtNLM"/>
    </source>
</evidence>
<sequence>MFDALRIELQKRGVAEGLIEKAISAGYFLKGWLGSDGKPYFTVSDSLYGNKALSSSFGVDQFAQYLVGESVFDQLPPLNRIRVKNRMELDEYLNCERIKRYVNDGSLTMRGQSSEYMLRRAIPNPVRADALGNEISIIPGSYRQPRDKYYSLEVPIPSDFSIREYCRYFDEENDGYAIYHGFDHMRVEQHYARQTSGLDITFDIDVAIFFATNKSFELPSGSFGYEPVPRGEHAGVIYLFRFGSPSVRRSEFLIERFDFYKRHYPLRILRQICGLPLFGQYERNIAVTDVDTVIELDPDFEMSSVLAPEFMFPSAVEDSFYGQLLSLKDRFPERLADVVEYSWAR</sequence>
<reference evidence="1 2" key="1">
    <citation type="submission" date="2016-10" db="EMBL/GenBank/DDBJ databases">
        <authorList>
            <person name="de Groot N.N."/>
        </authorList>
    </citation>
    <scope>NUCLEOTIDE SEQUENCE [LARGE SCALE GENOMIC DNA]</scope>
    <source>
        <strain evidence="1 2">DSM 16077</strain>
    </source>
</reference>
<keyword evidence="2" id="KW-1185">Reference proteome</keyword>
<dbReference type="AlphaFoldDB" id="A0A1G9RZM3"/>
<protein>
    <recommendedName>
        <fullName evidence="3">FRG domain-containing protein</fullName>
    </recommendedName>
</protein>
<evidence type="ECO:0000313" key="2">
    <source>
        <dbReference type="Proteomes" id="UP000199759"/>
    </source>
</evidence>
<dbReference type="OrthoDB" id="8478691at2"/>